<comment type="subunit">
    <text evidence="6 12">Homodimer.</text>
</comment>
<sequence>MEPDEICWQALIRDVPDFPKPGIVFKDITPMLANGPAFSAVISQMAERVGPDVDAIVGVESRGFIFGAALAFKLGLGLVTVRKPGKLPADIHSVEYELEYGVDRLEIHRDALSRGHKVVIVDDLLATGGTAAATVELVRKLGADVESCLFAIELAFLDGRGALEDVRVESLLSFK</sequence>
<dbReference type="GO" id="GO:0003999">
    <property type="term" value="F:adenine phosphoribosyltransferase activity"/>
    <property type="evidence" value="ECO:0007669"/>
    <property type="project" value="UniProtKB-UniRule"/>
</dbReference>
<evidence type="ECO:0000256" key="4">
    <source>
        <dbReference type="ARBA" id="ARBA00004659"/>
    </source>
</evidence>
<gene>
    <name evidence="12" type="primary">apt</name>
    <name evidence="14" type="ORF">Ga0123461_1378</name>
</gene>
<organism evidence="14 15">
    <name type="scientific">Mariprofundus aestuarium</name>
    <dbReference type="NCBI Taxonomy" id="1921086"/>
    <lineage>
        <taxon>Bacteria</taxon>
        <taxon>Pseudomonadati</taxon>
        <taxon>Pseudomonadota</taxon>
        <taxon>Candidatius Mariprofundia</taxon>
        <taxon>Mariprofundales</taxon>
        <taxon>Mariprofundaceae</taxon>
        <taxon>Mariprofundus</taxon>
    </lineage>
</organism>
<dbReference type="GO" id="GO:0016208">
    <property type="term" value="F:AMP binding"/>
    <property type="evidence" value="ECO:0007669"/>
    <property type="project" value="TreeGrafter"/>
</dbReference>
<evidence type="ECO:0000256" key="3">
    <source>
        <dbReference type="ARBA" id="ARBA00004496"/>
    </source>
</evidence>
<dbReference type="SUPFAM" id="SSF53271">
    <property type="entry name" value="PRTase-like"/>
    <property type="match status" value="1"/>
</dbReference>
<dbReference type="InterPro" id="IPR000836">
    <property type="entry name" value="PRTase_dom"/>
</dbReference>
<comment type="function">
    <text evidence="2 12">Catalyzes a salvage reaction resulting in the formation of AMP, that is energically less costly than de novo synthesis.</text>
</comment>
<dbReference type="EC" id="2.4.2.7" evidence="7 12"/>
<dbReference type="GO" id="GO:0006168">
    <property type="term" value="P:adenine salvage"/>
    <property type="evidence" value="ECO:0007669"/>
    <property type="project" value="InterPro"/>
</dbReference>
<evidence type="ECO:0000256" key="6">
    <source>
        <dbReference type="ARBA" id="ARBA00011738"/>
    </source>
</evidence>
<reference evidence="14 15" key="1">
    <citation type="submission" date="2016-12" db="EMBL/GenBank/DDBJ databases">
        <title>Isolation and genomic insights into novel planktonic Zetaproteobacteria from stratified waters of the Chesapeake Bay.</title>
        <authorList>
            <person name="McAllister S.M."/>
            <person name="Kato S."/>
            <person name="Chan C.S."/>
            <person name="Chiu B.K."/>
            <person name="Field E.K."/>
        </authorList>
    </citation>
    <scope>NUCLEOTIDE SEQUENCE [LARGE SCALE GENOMIC DNA]</scope>
    <source>
        <strain evidence="14 15">CP-5</strain>
    </source>
</reference>
<accession>A0A2K8KY25</accession>
<dbReference type="Proteomes" id="UP000231701">
    <property type="component" value="Chromosome"/>
</dbReference>
<keyword evidence="15" id="KW-1185">Reference proteome</keyword>
<comment type="similarity">
    <text evidence="5 12">Belongs to the purine/pyrimidine phosphoribosyltransferase family.</text>
</comment>
<evidence type="ECO:0000256" key="5">
    <source>
        <dbReference type="ARBA" id="ARBA00008391"/>
    </source>
</evidence>
<dbReference type="RefSeq" id="WP_100277644.1">
    <property type="nucleotide sequence ID" value="NZ_CP018799.1"/>
</dbReference>
<dbReference type="EMBL" id="CP018799">
    <property type="protein sequence ID" value="ATX79793.1"/>
    <property type="molecule type" value="Genomic_DNA"/>
</dbReference>
<evidence type="ECO:0000256" key="7">
    <source>
        <dbReference type="ARBA" id="ARBA00011893"/>
    </source>
</evidence>
<dbReference type="GO" id="GO:0002055">
    <property type="term" value="F:adenine binding"/>
    <property type="evidence" value="ECO:0007669"/>
    <property type="project" value="TreeGrafter"/>
</dbReference>
<keyword evidence="11 12" id="KW-0660">Purine salvage</keyword>
<dbReference type="GO" id="GO:0006166">
    <property type="term" value="P:purine ribonucleoside salvage"/>
    <property type="evidence" value="ECO:0007669"/>
    <property type="project" value="UniProtKB-UniRule"/>
</dbReference>
<comment type="subcellular location">
    <subcellularLocation>
        <location evidence="3 12">Cytoplasm</location>
    </subcellularLocation>
</comment>
<dbReference type="GO" id="GO:0044209">
    <property type="term" value="P:AMP salvage"/>
    <property type="evidence" value="ECO:0007669"/>
    <property type="project" value="UniProtKB-UniRule"/>
</dbReference>
<evidence type="ECO:0000256" key="12">
    <source>
        <dbReference type="HAMAP-Rule" id="MF_00004"/>
    </source>
</evidence>
<name>A0A2K8KY25_MARES</name>
<dbReference type="PANTHER" id="PTHR32315">
    <property type="entry name" value="ADENINE PHOSPHORIBOSYLTRANSFERASE"/>
    <property type="match status" value="1"/>
</dbReference>
<evidence type="ECO:0000313" key="15">
    <source>
        <dbReference type="Proteomes" id="UP000231701"/>
    </source>
</evidence>
<dbReference type="HAMAP" id="MF_00004">
    <property type="entry name" value="Aden_phosphoribosyltr"/>
    <property type="match status" value="1"/>
</dbReference>
<dbReference type="CDD" id="cd06223">
    <property type="entry name" value="PRTases_typeI"/>
    <property type="match status" value="1"/>
</dbReference>
<dbReference type="GO" id="GO:0005737">
    <property type="term" value="C:cytoplasm"/>
    <property type="evidence" value="ECO:0007669"/>
    <property type="project" value="UniProtKB-SubCell"/>
</dbReference>
<evidence type="ECO:0000256" key="8">
    <source>
        <dbReference type="ARBA" id="ARBA00022490"/>
    </source>
</evidence>
<evidence type="ECO:0000256" key="2">
    <source>
        <dbReference type="ARBA" id="ARBA00003968"/>
    </source>
</evidence>
<comment type="pathway">
    <text evidence="4 12">Purine metabolism; AMP biosynthesis via salvage pathway; AMP from adenine: step 1/1.</text>
</comment>
<evidence type="ECO:0000256" key="10">
    <source>
        <dbReference type="ARBA" id="ARBA00022679"/>
    </source>
</evidence>
<dbReference type="NCBIfam" id="NF002636">
    <property type="entry name" value="PRK02304.1-5"/>
    <property type="match status" value="1"/>
</dbReference>
<dbReference type="AlphaFoldDB" id="A0A2K8KY25"/>
<protein>
    <recommendedName>
        <fullName evidence="7 12">Adenine phosphoribosyltransferase</fullName>
        <shortName evidence="12">APRT</shortName>
        <ecNumber evidence="7 12">2.4.2.7</ecNumber>
    </recommendedName>
</protein>
<dbReference type="OrthoDB" id="5292724at2"/>
<feature type="domain" description="Phosphoribosyltransferase" evidence="13">
    <location>
        <begin position="35"/>
        <end position="150"/>
    </location>
</feature>
<dbReference type="NCBIfam" id="TIGR01090">
    <property type="entry name" value="apt"/>
    <property type="match status" value="1"/>
</dbReference>
<evidence type="ECO:0000256" key="1">
    <source>
        <dbReference type="ARBA" id="ARBA00000868"/>
    </source>
</evidence>
<evidence type="ECO:0000256" key="9">
    <source>
        <dbReference type="ARBA" id="ARBA00022676"/>
    </source>
</evidence>
<dbReference type="PANTHER" id="PTHR32315:SF3">
    <property type="entry name" value="ADENINE PHOSPHORIBOSYLTRANSFERASE"/>
    <property type="match status" value="1"/>
</dbReference>
<dbReference type="NCBIfam" id="NF002634">
    <property type="entry name" value="PRK02304.1-3"/>
    <property type="match status" value="1"/>
</dbReference>
<dbReference type="UniPathway" id="UPA00588">
    <property type="reaction ID" value="UER00646"/>
</dbReference>
<evidence type="ECO:0000259" key="13">
    <source>
        <dbReference type="Pfam" id="PF00156"/>
    </source>
</evidence>
<evidence type="ECO:0000313" key="14">
    <source>
        <dbReference type="EMBL" id="ATX79793.1"/>
    </source>
</evidence>
<dbReference type="KEGG" id="maes:Ga0123461_1378"/>
<dbReference type="InterPro" id="IPR005764">
    <property type="entry name" value="Ade_phspho_trans"/>
</dbReference>
<keyword evidence="8 12" id="KW-0963">Cytoplasm</keyword>
<dbReference type="FunFam" id="3.40.50.2020:FF:000004">
    <property type="entry name" value="Adenine phosphoribosyltransferase"/>
    <property type="match status" value="1"/>
</dbReference>
<comment type="catalytic activity">
    <reaction evidence="1 12">
        <text>AMP + diphosphate = 5-phospho-alpha-D-ribose 1-diphosphate + adenine</text>
        <dbReference type="Rhea" id="RHEA:16609"/>
        <dbReference type="ChEBI" id="CHEBI:16708"/>
        <dbReference type="ChEBI" id="CHEBI:33019"/>
        <dbReference type="ChEBI" id="CHEBI:58017"/>
        <dbReference type="ChEBI" id="CHEBI:456215"/>
        <dbReference type="EC" id="2.4.2.7"/>
    </reaction>
</comment>
<dbReference type="Gene3D" id="3.40.50.2020">
    <property type="match status" value="1"/>
</dbReference>
<proteinExistence type="inferred from homology"/>
<dbReference type="InterPro" id="IPR029057">
    <property type="entry name" value="PRTase-like"/>
</dbReference>
<keyword evidence="9 12" id="KW-0328">Glycosyltransferase</keyword>
<dbReference type="Pfam" id="PF00156">
    <property type="entry name" value="Pribosyltran"/>
    <property type="match status" value="1"/>
</dbReference>
<evidence type="ECO:0000256" key="11">
    <source>
        <dbReference type="ARBA" id="ARBA00022726"/>
    </source>
</evidence>
<dbReference type="InterPro" id="IPR050054">
    <property type="entry name" value="UPRTase/APRTase"/>
</dbReference>
<keyword evidence="10 12" id="KW-0808">Transferase</keyword>